<dbReference type="AlphaFoldDB" id="A0A9N8DPF1"/>
<keyword evidence="3" id="KW-1185">Reference proteome</keyword>
<feature type="compositionally biased region" description="Low complexity" evidence="1">
    <location>
        <begin position="61"/>
        <end position="70"/>
    </location>
</feature>
<gene>
    <name evidence="2" type="ORF">SEMRO_252_G099690.1</name>
</gene>
<dbReference type="Proteomes" id="UP001153069">
    <property type="component" value="Unassembled WGS sequence"/>
</dbReference>
<accession>A0A9N8DPF1</accession>
<reference evidence="2" key="1">
    <citation type="submission" date="2020-06" db="EMBL/GenBank/DDBJ databases">
        <authorList>
            <consortium name="Plant Systems Biology data submission"/>
        </authorList>
    </citation>
    <scope>NUCLEOTIDE SEQUENCE</scope>
    <source>
        <strain evidence="2">D6</strain>
    </source>
</reference>
<feature type="region of interest" description="Disordered" evidence="1">
    <location>
        <begin position="1"/>
        <end position="70"/>
    </location>
</feature>
<organism evidence="2 3">
    <name type="scientific">Seminavis robusta</name>
    <dbReference type="NCBI Taxonomy" id="568900"/>
    <lineage>
        <taxon>Eukaryota</taxon>
        <taxon>Sar</taxon>
        <taxon>Stramenopiles</taxon>
        <taxon>Ochrophyta</taxon>
        <taxon>Bacillariophyta</taxon>
        <taxon>Bacillariophyceae</taxon>
        <taxon>Bacillariophycidae</taxon>
        <taxon>Naviculales</taxon>
        <taxon>Naviculaceae</taxon>
        <taxon>Seminavis</taxon>
    </lineage>
</organism>
<sequence length="396" mass="44389">MKRRNVFSKSETSATSTGKTPSAISKLNPLRRVRTDTITHNKQKSAAVNPLRRTKTVDPPSDSLTSSTCSTATTEDGILLYPEEFIMPSMSNNNTTTNKDEPPIPRRGGVLFKDNSQYQLQRVKFAQATKGILKVASLEDSLRSCLAKDKIDAKPRRASFNLLESQLSSSRNVFADAVQVARDTQKYADTSRGCISLSSGMDMDLASSSFNLPPTMTTGKSLLLDVTERTARDSFNSYDDEMDNNNNKKSVVFADIQTRLYPVAPDDNPSASGKGPAIALSGWKFKTIPDETVEEHEASRGHVRKTMEDLKLDMMERRKRLQEHGASQKEMAEFGRRAYKAKMQRLETVQAAKTYGKQYEARLERRADVGRFVQRALGLRKTDSQRINDLWDRAQQ</sequence>
<dbReference type="EMBL" id="CAICTM010000251">
    <property type="protein sequence ID" value="CAB9506061.1"/>
    <property type="molecule type" value="Genomic_DNA"/>
</dbReference>
<evidence type="ECO:0000313" key="2">
    <source>
        <dbReference type="EMBL" id="CAB9506061.1"/>
    </source>
</evidence>
<evidence type="ECO:0000313" key="3">
    <source>
        <dbReference type="Proteomes" id="UP001153069"/>
    </source>
</evidence>
<protein>
    <submittedName>
        <fullName evidence="2">Uncharacterized protein</fullName>
    </submittedName>
</protein>
<comment type="caution">
    <text evidence="2">The sequence shown here is derived from an EMBL/GenBank/DDBJ whole genome shotgun (WGS) entry which is preliminary data.</text>
</comment>
<name>A0A9N8DPF1_9STRA</name>
<evidence type="ECO:0000256" key="1">
    <source>
        <dbReference type="SAM" id="MobiDB-lite"/>
    </source>
</evidence>
<feature type="compositionally biased region" description="Polar residues" evidence="1">
    <location>
        <begin position="7"/>
        <end position="25"/>
    </location>
</feature>
<proteinExistence type="predicted"/>